<dbReference type="EC" id="2.7.6.3" evidence="3"/>
<evidence type="ECO:0000256" key="8">
    <source>
        <dbReference type="ARBA" id="ARBA00022840"/>
    </source>
</evidence>
<dbReference type="OrthoDB" id="9808041at2"/>
<evidence type="ECO:0000256" key="11">
    <source>
        <dbReference type="ARBA" id="ARBA00029766"/>
    </source>
</evidence>
<comment type="function">
    <text evidence="10">Catalyzes the transfer of pyrophosphate from adenosine triphosphate (ATP) to 6-hydroxymethyl-7,8-dihydropterin, an enzymatic step in folate biosynthesis pathway.</text>
</comment>
<accession>A0A1I6HQT9</accession>
<dbReference type="GO" id="GO:0003848">
    <property type="term" value="F:2-amino-4-hydroxy-6-hydroxymethyldihydropteridine diphosphokinase activity"/>
    <property type="evidence" value="ECO:0007669"/>
    <property type="project" value="UniProtKB-EC"/>
</dbReference>
<evidence type="ECO:0000313" key="15">
    <source>
        <dbReference type="Proteomes" id="UP000199478"/>
    </source>
</evidence>
<dbReference type="Gene3D" id="3.30.70.560">
    <property type="entry name" value="7,8-Dihydro-6-hydroxymethylpterin-pyrophosphokinase HPPK"/>
    <property type="match status" value="1"/>
</dbReference>
<evidence type="ECO:0000259" key="13">
    <source>
        <dbReference type="PROSITE" id="PS00794"/>
    </source>
</evidence>
<dbReference type="InterPro" id="IPR035907">
    <property type="entry name" value="Hppk_sf"/>
</dbReference>
<keyword evidence="5" id="KW-0808">Transferase</keyword>
<dbReference type="PROSITE" id="PS00794">
    <property type="entry name" value="HPPK"/>
    <property type="match status" value="1"/>
</dbReference>
<dbReference type="AlphaFoldDB" id="A0A1I6HQT9"/>
<sequence length="193" mass="21146">MMQNLTMALIAFGSNDNSVFGDQRETVLKSMKLVAALSQEPPRQSRLFKTPAFPAGAGPDFVNAAMRITTNAAPAAILARLHAIETQAKRTRDVRWGPRTLDLDLIAVGDAVLPDARVHERWRNLSLAQQQTDTPDQLILPHPRVQDRGFVLVPLCDVAPDWVHPVLQKTAAQLRDALPANGLADVVPLETPQ</sequence>
<dbReference type="PANTHER" id="PTHR43071">
    <property type="entry name" value="2-AMINO-4-HYDROXY-6-HYDROXYMETHYLDIHYDROPTERIDINE PYROPHOSPHOKINASE"/>
    <property type="match status" value="1"/>
</dbReference>
<dbReference type="InterPro" id="IPR000550">
    <property type="entry name" value="Hppk"/>
</dbReference>
<dbReference type="PANTHER" id="PTHR43071:SF1">
    <property type="entry name" value="2-AMINO-4-HYDROXY-6-HYDROXYMETHYLDIHYDROPTERIDINE PYROPHOSPHOKINASE"/>
    <property type="match status" value="1"/>
</dbReference>
<keyword evidence="8" id="KW-0067">ATP-binding</keyword>
<evidence type="ECO:0000256" key="9">
    <source>
        <dbReference type="ARBA" id="ARBA00022909"/>
    </source>
</evidence>
<protein>
    <recommendedName>
        <fullName evidence="4">2-amino-4-hydroxy-6-hydroxymethyldihydropteridine pyrophosphokinase</fullName>
        <ecNumber evidence="3">2.7.6.3</ecNumber>
    </recommendedName>
    <alternativeName>
        <fullName evidence="11">6-hydroxymethyl-7,8-dihydropterin pyrophosphokinase</fullName>
    </alternativeName>
    <alternativeName>
        <fullName evidence="12">7,8-dihydro-6-hydroxymethylpterin-pyrophosphokinase</fullName>
    </alternativeName>
</protein>
<keyword evidence="6" id="KW-0547">Nucleotide-binding</keyword>
<dbReference type="SUPFAM" id="SSF55083">
    <property type="entry name" value="6-hydroxymethyl-7,8-dihydropterin pyrophosphokinase, HPPK"/>
    <property type="match status" value="1"/>
</dbReference>
<keyword evidence="9" id="KW-0289">Folate biosynthesis</keyword>
<evidence type="ECO:0000256" key="6">
    <source>
        <dbReference type="ARBA" id="ARBA00022741"/>
    </source>
</evidence>
<evidence type="ECO:0000256" key="4">
    <source>
        <dbReference type="ARBA" id="ARBA00016218"/>
    </source>
</evidence>
<dbReference type="EMBL" id="FOYP01000002">
    <property type="protein sequence ID" value="SFR56737.1"/>
    <property type="molecule type" value="Genomic_DNA"/>
</dbReference>
<evidence type="ECO:0000256" key="2">
    <source>
        <dbReference type="ARBA" id="ARBA00005810"/>
    </source>
</evidence>
<dbReference type="GO" id="GO:0046656">
    <property type="term" value="P:folic acid biosynthetic process"/>
    <property type="evidence" value="ECO:0007669"/>
    <property type="project" value="UniProtKB-KW"/>
</dbReference>
<reference evidence="15" key="1">
    <citation type="submission" date="2016-10" db="EMBL/GenBank/DDBJ databases">
        <authorList>
            <person name="Varghese N."/>
            <person name="Submissions S."/>
        </authorList>
    </citation>
    <scope>NUCLEOTIDE SEQUENCE [LARGE SCALE GENOMIC DNA]</scope>
    <source>
        <strain evidence="15">DSM 26879</strain>
    </source>
</reference>
<dbReference type="STRING" id="390270.SAMN04488005_2954"/>
<feature type="domain" description="7,8-dihydro-6-hydroxymethylpterin-pyrophosphokinase" evidence="13">
    <location>
        <begin position="95"/>
        <end position="106"/>
    </location>
</feature>
<dbReference type="UniPathway" id="UPA00077">
    <property type="reaction ID" value="UER00155"/>
</dbReference>
<evidence type="ECO:0000256" key="10">
    <source>
        <dbReference type="ARBA" id="ARBA00029409"/>
    </source>
</evidence>
<organism evidence="14 15">
    <name type="scientific">Yoonia tamlensis</name>
    <dbReference type="NCBI Taxonomy" id="390270"/>
    <lineage>
        <taxon>Bacteria</taxon>
        <taxon>Pseudomonadati</taxon>
        <taxon>Pseudomonadota</taxon>
        <taxon>Alphaproteobacteria</taxon>
        <taxon>Rhodobacterales</taxon>
        <taxon>Paracoccaceae</taxon>
        <taxon>Yoonia</taxon>
    </lineage>
</organism>
<dbReference type="GO" id="GO:0046654">
    <property type="term" value="P:tetrahydrofolate biosynthetic process"/>
    <property type="evidence" value="ECO:0007669"/>
    <property type="project" value="UniProtKB-UniPathway"/>
</dbReference>
<evidence type="ECO:0000256" key="1">
    <source>
        <dbReference type="ARBA" id="ARBA00005051"/>
    </source>
</evidence>
<name>A0A1I6HQT9_9RHOB</name>
<comment type="similarity">
    <text evidence="2">Belongs to the HPPK family.</text>
</comment>
<evidence type="ECO:0000256" key="5">
    <source>
        <dbReference type="ARBA" id="ARBA00022679"/>
    </source>
</evidence>
<dbReference type="CDD" id="cd00483">
    <property type="entry name" value="HPPK"/>
    <property type="match status" value="1"/>
</dbReference>
<dbReference type="GO" id="GO:0005524">
    <property type="term" value="F:ATP binding"/>
    <property type="evidence" value="ECO:0007669"/>
    <property type="project" value="UniProtKB-KW"/>
</dbReference>
<dbReference type="NCBIfam" id="TIGR01498">
    <property type="entry name" value="folK"/>
    <property type="match status" value="1"/>
</dbReference>
<proteinExistence type="inferred from homology"/>
<dbReference type="GO" id="GO:0016301">
    <property type="term" value="F:kinase activity"/>
    <property type="evidence" value="ECO:0007669"/>
    <property type="project" value="UniProtKB-KW"/>
</dbReference>
<evidence type="ECO:0000313" key="14">
    <source>
        <dbReference type="EMBL" id="SFR56737.1"/>
    </source>
</evidence>
<comment type="pathway">
    <text evidence="1">Cofactor biosynthesis; tetrahydrofolate biosynthesis; 2-amino-4-hydroxy-6-hydroxymethyl-7,8-dihydropteridine diphosphate from 7,8-dihydroneopterin triphosphate: step 4/4.</text>
</comment>
<gene>
    <name evidence="14" type="ORF">SAMN04488005_2954</name>
</gene>
<evidence type="ECO:0000256" key="7">
    <source>
        <dbReference type="ARBA" id="ARBA00022777"/>
    </source>
</evidence>
<keyword evidence="15" id="KW-1185">Reference proteome</keyword>
<dbReference type="Proteomes" id="UP000199478">
    <property type="component" value="Unassembled WGS sequence"/>
</dbReference>
<evidence type="ECO:0000256" key="12">
    <source>
        <dbReference type="ARBA" id="ARBA00033413"/>
    </source>
</evidence>
<dbReference type="Pfam" id="PF01288">
    <property type="entry name" value="HPPK"/>
    <property type="match status" value="1"/>
</dbReference>
<keyword evidence="7 14" id="KW-0418">Kinase</keyword>
<evidence type="ECO:0000256" key="3">
    <source>
        <dbReference type="ARBA" id="ARBA00013253"/>
    </source>
</evidence>